<accession>A0A850EDU7</accession>
<dbReference type="EMBL" id="JABWCS010000186">
    <property type="protein sequence ID" value="NUU59443.1"/>
    <property type="molecule type" value="Genomic_DNA"/>
</dbReference>
<dbReference type="CDD" id="cd00093">
    <property type="entry name" value="HTH_XRE"/>
    <property type="match status" value="1"/>
</dbReference>
<organism evidence="2 3">
    <name type="scientific">Paenibacillus agri</name>
    <dbReference type="NCBI Taxonomy" id="2744309"/>
    <lineage>
        <taxon>Bacteria</taxon>
        <taxon>Bacillati</taxon>
        <taxon>Bacillota</taxon>
        <taxon>Bacilli</taxon>
        <taxon>Bacillales</taxon>
        <taxon>Paenibacillaceae</taxon>
        <taxon>Paenibacillus</taxon>
    </lineage>
</organism>
<protein>
    <submittedName>
        <fullName evidence="2">Helix-turn-helix domain-containing protein</fullName>
    </submittedName>
</protein>
<feature type="domain" description="HTH cro/C1-type" evidence="1">
    <location>
        <begin position="10"/>
        <end position="65"/>
    </location>
</feature>
<dbReference type="SUPFAM" id="SSF47413">
    <property type="entry name" value="lambda repressor-like DNA-binding domains"/>
    <property type="match status" value="1"/>
</dbReference>
<dbReference type="AlphaFoldDB" id="A0A850EDU7"/>
<dbReference type="Proteomes" id="UP000564806">
    <property type="component" value="Unassembled WGS sequence"/>
</dbReference>
<evidence type="ECO:0000259" key="1">
    <source>
        <dbReference type="SMART" id="SM00530"/>
    </source>
</evidence>
<reference evidence="2" key="1">
    <citation type="submission" date="2020-06" db="EMBL/GenBank/DDBJ databases">
        <title>Paenibacillus sp. nov., isolated from soil.</title>
        <authorList>
            <person name="Seo Y.L."/>
        </authorList>
    </citation>
    <scope>NUCLEOTIDE SEQUENCE [LARGE SCALE GENOMIC DNA]</scope>
    <source>
        <strain evidence="2">JW14</strain>
    </source>
</reference>
<sequence>MNPETTIRAELDKYLRDNDLTVSQFSKISGIHSGTLSRLVSGNRPIAMQQLERITSGMGLGEGALYDLYVDECFVHSAPNWRRLGPFLHRCAELNKLECIRRIAANLMDNLMYAQVLFETAEDFFNNDKYEAAAILYESVAESEKYQHSERLALCQYRLFKIALGYDQDANLRAAVYFEYFVERLDESDQLDALRDLANIYTSLHRWSNVDSLAKRMGEKAFIQYENKYKKYISRAEQKEPEKPLCFYILYSYLLRASVSHENGDYEQAMQYAALYSDSSWIREDSEEAKWIMEQFKEWAVANTYLHRLMNGEVEVLSEYVAYIKTRENEVLPAFIKIMQAANRIGFNADEVITQFQSHLMYKEHRSKLGKLSMQVMSDKYTNLLCELATYYMRTNKYKKSVYYILKSLELSVKINNDSCVIQCVGLFEEIRHLTTRENQEKYKKLISEVQRLNEKKNEYVAGCF</sequence>
<keyword evidence="3" id="KW-1185">Reference proteome</keyword>
<comment type="caution">
    <text evidence="2">The sequence shown here is derived from an EMBL/GenBank/DDBJ whole genome shotgun (WGS) entry which is preliminary data.</text>
</comment>
<gene>
    <name evidence="2" type="ORF">HPT30_03620</name>
</gene>
<dbReference type="GO" id="GO:0003677">
    <property type="term" value="F:DNA binding"/>
    <property type="evidence" value="ECO:0007669"/>
    <property type="project" value="InterPro"/>
</dbReference>
<proteinExistence type="predicted"/>
<dbReference type="Pfam" id="PF13443">
    <property type="entry name" value="HTH_26"/>
    <property type="match status" value="1"/>
</dbReference>
<evidence type="ECO:0000313" key="2">
    <source>
        <dbReference type="EMBL" id="NUU59443.1"/>
    </source>
</evidence>
<dbReference type="RefSeq" id="WP_175370124.1">
    <property type="nucleotide sequence ID" value="NZ_JABWCS010000186.1"/>
</dbReference>
<dbReference type="InterPro" id="IPR010982">
    <property type="entry name" value="Lambda_DNA-bd_dom_sf"/>
</dbReference>
<dbReference type="SMART" id="SM00530">
    <property type="entry name" value="HTH_XRE"/>
    <property type="match status" value="1"/>
</dbReference>
<dbReference type="InterPro" id="IPR001387">
    <property type="entry name" value="Cro/C1-type_HTH"/>
</dbReference>
<name>A0A850EDU7_9BACL</name>
<evidence type="ECO:0000313" key="3">
    <source>
        <dbReference type="Proteomes" id="UP000564806"/>
    </source>
</evidence>